<reference evidence="5" key="1">
    <citation type="journal article" date="2014" name="Int. J. Syst. Evol. Microbiol.">
        <title>Complete genome sequence of Corynebacterium casei LMG S-19264T (=DSM 44701T), isolated from a smear-ripened cheese.</title>
        <authorList>
            <consortium name="US DOE Joint Genome Institute (JGI-PGF)"/>
            <person name="Walter F."/>
            <person name="Albersmeier A."/>
            <person name="Kalinowski J."/>
            <person name="Ruckert C."/>
        </authorList>
    </citation>
    <scope>NUCLEOTIDE SEQUENCE</scope>
    <source>
        <strain evidence="5">JCM 3091</strain>
    </source>
</reference>
<sequence>MRRTAALSLLLLPALAGCTSDKPAEEAPSEPTPSASVAPISVSGTLAAYAPGVTAITYDPALAPVGATMKIDMAPAGAGLSVSLTAGGLKPTRAYGAHVHAMPCGAKATDSGPHLQHTPDPAASASPPSVDPNYANPGNEVWLDLTTDATGTGTGASTTPWRFTDAPRSVVLHAEATKTEPGKAGTAGARIACLSLPADGAASATPLTPPPTATATATATATP</sequence>
<evidence type="ECO:0000256" key="3">
    <source>
        <dbReference type="SAM" id="SignalP"/>
    </source>
</evidence>
<evidence type="ECO:0000256" key="1">
    <source>
        <dbReference type="ARBA" id="ARBA00010457"/>
    </source>
</evidence>
<dbReference type="Pfam" id="PF00080">
    <property type="entry name" value="Sod_Cu"/>
    <property type="match status" value="1"/>
</dbReference>
<dbReference type="Gene3D" id="2.60.40.200">
    <property type="entry name" value="Superoxide dismutase, copper/zinc binding domain"/>
    <property type="match status" value="1"/>
</dbReference>
<feature type="chain" id="PRO_5038995855" description="Superoxide dismutase copper/zinc binding domain-containing protein" evidence="3">
    <location>
        <begin position="17"/>
        <end position="223"/>
    </location>
</feature>
<name>A0A8J3BE36_9ACTN</name>
<keyword evidence="3" id="KW-0732">Signal</keyword>
<accession>A0A8J3BE36</accession>
<dbReference type="AlphaFoldDB" id="A0A8J3BE36"/>
<dbReference type="GO" id="GO:0006801">
    <property type="term" value="P:superoxide metabolic process"/>
    <property type="evidence" value="ECO:0007669"/>
    <property type="project" value="InterPro"/>
</dbReference>
<dbReference type="GO" id="GO:0046872">
    <property type="term" value="F:metal ion binding"/>
    <property type="evidence" value="ECO:0007669"/>
    <property type="project" value="InterPro"/>
</dbReference>
<evidence type="ECO:0000256" key="2">
    <source>
        <dbReference type="SAM" id="MobiDB-lite"/>
    </source>
</evidence>
<dbReference type="SUPFAM" id="SSF49329">
    <property type="entry name" value="Cu,Zn superoxide dismutase-like"/>
    <property type="match status" value="1"/>
</dbReference>
<keyword evidence="6" id="KW-1185">Reference proteome</keyword>
<dbReference type="PROSITE" id="PS51257">
    <property type="entry name" value="PROKAR_LIPOPROTEIN"/>
    <property type="match status" value="1"/>
</dbReference>
<evidence type="ECO:0000313" key="5">
    <source>
        <dbReference type="EMBL" id="GGK15154.1"/>
    </source>
</evidence>
<comment type="caution">
    <text evidence="5">The sequence shown here is derived from an EMBL/GenBank/DDBJ whole genome shotgun (WGS) entry which is preliminary data.</text>
</comment>
<evidence type="ECO:0000259" key="4">
    <source>
        <dbReference type="Pfam" id="PF00080"/>
    </source>
</evidence>
<gene>
    <name evidence="5" type="ORF">GCM10010124_04660</name>
</gene>
<protein>
    <recommendedName>
        <fullName evidence="4">Superoxide dismutase copper/zinc binding domain-containing protein</fullName>
    </recommendedName>
</protein>
<dbReference type="Proteomes" id="UP000662200">
    <property type="component" value="Unassembled WGS sequence"/>
</dbReference>
<dbReference type="RefSeq" id="WP_189112448.1">
    <property type="nucleotide sequence ID" value="NZ_BMQC01000001.1"/>
</dbReference>
<evidence type="ECO:0000313" key="6">
    <source>
        <dbReference type="Proteomes" id="UP000662200"/>
    </source>
</evidence>
<feature type="region of interest" description="Disordered" evidence="2">
    <location>
        <begin position="106"/>
        <end position="140"/>
    </location>
</feature>
<dbReference type="InterPro" id="IPR036423">
    <property type="entry name" value="SOD-like_Cu/Zn_dom_sf"/>
</dbReference>
<feature type="compositionally biased region" description="Low complexity" evidence="2">
    <location>
        <begin position="213"/>
        <end position="223"/>
    </location>
</feature>
<reference evidence="5" key="2">
    <citation type="submission" date="2020-09" db="EMBL/GenBank/DDBJ databases">
        <authorList>
            <person name="Sun Q."/>
            <person name="Ohkuma M."/>
        </authorList>
    </citation>
    <scope>NUCLEOTIDE SEQUENCE</scope>
    <source>
        <strain evidence="5">JCM 3091</strain>
    </source>
</reference>
<feature type="region of interest" description="Disordered" evidence="2">
    <location>
        <begin position="200"/>
        <end position="223"/>
    </location>
</feature>
<organism evidence="5 6">
    <name type="scientific">Pilimelia terevasa</name>
    <dbReference type="NCBI Taxonomy" id="53372"/>
    <lineage>
        <taxon>Bacteria</taxon>
        <taxon>Bacillati</taxon>
        <taxon>Actinomycetota</taxon>
        <taxon>Actinomycetes</taxon>
        <taxon>Micromonosporales</taxon>
        <taxon>Micromonosporaceae</taxon>
        <taxon>Pilimelia</taxon>
    </lineage>
</organism>
<feature type="domain" description="Superoxide dismutase copper/zinc binding" evidence="4">
    <location>
        <begin position="76"/>
        <end position="193"/>
    </location>
</feature>
<proteinExistence type="inferred from homology"/>
<dbReference type="InterPro" id="IPR001424">
    <property type="entry name" value="SOD_Cu_Zn_dom"/>
</dbReference>
<feature type="signal peptide" evidence="3">
    <location>
        <begin position="1"/>
        <end position="16"/>
    </location>
</feature>
<dbReference type="EMBL" id="BMQC01000001">
    <property type="protein sequence ID" value="GGK15154.1"/>
    <property type="molecule type" value="Genomic_DNA"/>
</dbReference>
<comment type="similarity">
    <text evidence="1">Belongs to the Cu-Zn superoxide dismutase family.</text>
</comment>